<dbReference type="PANTHER" id="PTHR11579">
    <property type="entry name" value="PROTEIN-L-ISOASPARTATE O-METHYLTRANSFERASE"/>
    <property type="match status" value="1"/>
</dbReference>
<dbReference type="RefSeq" id="WP_353862908.1">
    <property type="nucleotide sequence ID" value="NZ_CP088295.1"/>
</dbReference>
<dbReference type="GO" id="GO:0004719">
    <property type="term" value="F:protein-L-isoaspartate (D-aspartate) O-methyltransferase activity"/>
    <property type="evidence" value="ECO:0007669"/>
    <property type="project" value="UniProtKB-EC"/>
</dbReference>
<evidence type="ECO:0000256" key="1">
    <source>
        <dbReference type="ARBA" id="ARBA00004496"/>
    </source>
</evidence>
<evidence type="ECO:0000313" key="10">
    <source>
        <dbReference type="EMBL" id="UUY02379.1"/>
    </source>
</evidence>
<reference evidence="11" key="1">
    <citation type="submission" date="2021-11" db="EMBL/GenBank/DDBJ databases">
        <title>Cultivation dependent microbiological survey of springs from the worlds oldest radium mine currently devoted to the extraction of radon-saturated water.</title>
        <authorList>
            <person name="Kapinusova G."/>
            <person name="Smrhova T."/>
            <person name="Strejcek M."/>
            <person name="Suman J."/>
            <person name="Jani K."/>
            <person name="Pajer P."/>
            <person name="Uhlik O."/>
        </authorList>
    </citation>
    <scope>NUCLEOTIDE SEQUENCE [LARGE SCALE GENOMIC DNA]</scope>
    <source>
        <strain evidence="11">J379</strain>
    </source>
</reference>
<protein>
    <recommendedName>
        <fullName evidence="4 9">Protein-L-isoaspartate O-methyltransferase</fullName>
        <ecNumber evidence="3 9">2.1.1.77</ecNumber>
    </recommendedName>
</protein>
<dbReference type="NCBIfam" id="NF001453">
    <property type="entry name" value="PRK00312.1"/>
    <property type="match status" value="1"/>
</dbReference>
<evidence type="ECO:0000313" key="11">
    <source>
        <dbReference type="Proteomes" id="UP001058860"/>
    </source>
</evidence>
<keyword evidence="7 10" id="KW-0808">Transferase</keyword>
<organism evidence="10 11">
    <name type="scientific">Svornostia abyssi</name>
    <dbReference type="NCBI Taxonomy" id="2898438"/>
    <lineage>
        <taxon>Bacteria</taxon>
        <taxon>Bacillati</taxon>
        <taxon>Actinomycetota</taxon>
        <taxon>Thermoleophilia</taxon>
        <taxon>Solirubrobacterales</taxon>
        <taxon>Baekduiaceae</taxon>
        <taxon>Svornostia</taxon>
    </lineage>
</organism>
<dbReference type="GO" id="GO:0032259">
    <property type="term" value="P:methylation"/>
    <property type="evidence" value="ECO:0007669"/>
    <property type="project" value="UniProtKB-KW"/>
</dbReference>
<dbReference type="InterPro" id="IPR029063">
    <property type="entry name" value="SAM-dependent_MTases_sf"/>
</dbReference>
<dbReference type="PANTHER" id="PTHR11579:SF0">
    <property type="entry name" value="PROTEIN-L-ISOASPARTATE(D-ASPARTATE) O-METHYLTRANSFERASE"/>
    <property type="match status" value="1"/>
</dbReference>
<evidence type="ECO:0000256" key="3">
    <source>
        <dbReference type="ARBA" id="ARBA00011890"/>
    </source>
</evidence>
<dbReference type="EC" id="2.1.1.77" evidence="3 9"/>
<dbReference type="NCBIfam" id="TIGR00080">
    <property type="entry name" value="pimt"/>
    <property type="match status" value="1"/>
</dbReference>
<keyword evidence="11" id="KW-1185">Reference proteome</keyword>
<keyword evidence="8" id="KW-0949">S-adenosyl-L-methionine</keyword>
<accession>A0ABY5PCK6</accession>
<keyword evidence="6 10" id="KW-0489">Methyltransferase</keyword>
<dbReference type="SUPFAM" id="SSF53335">
    <property type="entry name" value="S-adenosyl-L-methionine-dependent methyltransferases"/>
    <property type="match status" value="1"/>
</dbReference>
<evidence type="ECO:0000256" key="9">
    <source>
        <dbReference type="NCBIfam" id="TIGR00080"/>
    </source>
</evidence>
<evidence type="ECO:0000256" key="8">
    <source>
        <dbReference type="ARBA" id="ARBA00022691"/>
    </source>
</evidence>
<name>A0ABY5PCK6_9ACTN</name>
<proteinExistence type="inferred from homology"/>
<evidence type="ECO:0000256" key="4">
    <source>
        <dbReference type="ARBA" id="ARBA00013346"/>
    </source>
</evidence>
<comment type="similarity">
    <text evidence="2">Belongs to the methyltransferase superfamily. L-isoaspartyl/D-aspartyl protein methyltransferase family.</text>
</comment>
<comment type="subcellular location">
    <subcellularLocation>
        <location evidence="1">Cytoplasm</location>
    </subcellularLocation>
</comment>
<dbReference type="PROSITE" id="PS01279">
    <property type="entry name" value="PCMT"/>
    <property type="match status" value="1"/>
</dbReference>
<evidence type="ECO:0000256" key="7">
    <source>
        <dbReference type="ARBA" id="ARBA00022679"/>
    </source>
</evidence>
<keyword evidence="5" id="KW-0963">Cytoplasm</keyword>
<evidence type="ECO:0000256" key="2">
    <source>
        <dbReference type="ARBA" id="ARBA00005369"/>
    </source>
</evidence>
<sequence length="217" mass="23052">MDDRERLLSRLARVIADDRVLAAIAAVPRDAFVPEALQARAWEDCALPIGSGQTISQPFVVARMCELLALRGGERVLDVGTGSGYHAAVLAAMGARVWSIERHAELSREAARALERADVRGVTLLVGDGCAGLPDVAPFDAINVAAAAEHVAELDDLRDQLAPGGRLVAPVGGPDQRLVVLRRGASGWSSTDADPVRFVPLVPDFPAPTGMIRRRGR</sequence>
<evidence type="ECO:0000256" key="5">
    <source>
        <dbReference type="ARBA" id="ARBA00022490"/>
    </source>
</evidence>
<dbReference type="CDD" id="cd02440">
    <property type="entry name" value="AdoMet_MTases"/>
    <property type="match status" value="1"/>
</dbReference>
<dbReference type="Pfam" id="PF01135">
    <property type="entry name" value="PCMT"/>
    <property type="match status" value="1"/>
</dbReference>
<gene>
    <name evidence="10" type="ORF">LRS13_16945</name>
</gene>
<dbReference type="Gene3D" id="3.40.50.150">
    <property type="entry name" value="Vaccinia Virus protein VP39"/>
    <property type="match status" value="1"/>
</dbReference>
<dbReference type="Proteomes" id="UP001058860">
    <property type="component" value="Chromosome"/>
</dbReference>
<dbReference type="EMBL" id="CP088295">
    <property type="protein sequence ID" value="UUY02379.1"/>
    <property type="molecule type" value="Genomic_DNA"/>
</dbReference>
<dbReference type="InterPro" id="IPR000682">
    <property type="entry name" value="PCMT"/>
</dbReference>
<evidence type="ECO:0000256" key="6">
    <source>
        <dbReference type="ARBA" id="ARBA00022603"/>
    </source>
</evidence>